<dbReference type="HOGENOM" id="CLU_083883_1_0_10"/>
<dbReference type="RefSeq" id="WP_012465066.1">
    <property type="nucleotide sequence ID" value="NC_010803.1"/>
</dbReference>
<organism evidence="4 5">
    <name type="scientific">Chlorobium limicola (strain DSM 245 / NBRC 103803 / 6330)</name>
    <dbReference type="NCBI Taxonomy" id="290315"/>
    <lineage>
        <taxon>Bacteria</taxon>
        <taxon>Pseudomonadati</taxon>
        <taxon>Chlorobiota</taxon>
        <taxon>Chlorobiia</taxon>
        <taxon>Chlorobiales</taxon>
        <taxon>Chlorobiaceae</taxon>
        <taxon>Chlorobium/Pelodictyon group</taxon>
        <taxon>Chlorobium</taxon>
    </lineage>
</organism>
<dbReference type="InterPro" id="IPR021729">
    <property type="entry name" value="DUF3298"/>
</dbReference>
<name>B3EE51_CHLL2</name>
<dbReference type="STRING" id="290315.Clim_0079"/>
<evidence type="ECO:0000259" key="2">
    <source>
        <dbReference type="Pfam" id="PF11738"/>
    </source>
</evidence>
<accession>B3EE51</accession>
<protein>
    <recommendedName>
        <fullName evidence="6">DUF3298 domain-containing protein</fullName>
    </recommendedName>
</protein>
<dbReference type="eggNOG" id="ENOG5032SQ9">
    <property type="taxonomic scope" value="Bacteria"/>
</dbReference>
<evidence type="ECO:0008006" key="6">
    <source>
        <dbReference type="Google" id="ProtNLM"/>
    </source>
</evidence>
<dbReference type="Pfam" id="PF13739">
    <property type="entry name" value="PdaC"/>
    <property type="match status" value="1"/>
</dbReference>
<reference evidence="4 5" key="1">
    <citation type="submission" date="2008-05" db="EMBL/GenBank/DDBJ databases">
        <title>Complete sequence of Chlorobium limicola DSM 245.</title>
        <authorList>
            <consortium name="US DOE Joint Genome Institute"/>
            <person name="Lucas S."/>
            <person name="Copeland A."/>
            <person name="Lapidus A."/>
            <person name="Glavina del Rio T."/>
            <person name="Dalin E."/>
            <person name="Tice H."/>
            <person name="Bruce D."/>
            <person name="Goodwin L."/>
            <person name="Pitluck S."/>
            <person name="Schmutz J."/>
            <person name="Larimer F."/>
            <person name="Land M."/>
            <person name="Hauser L."/>
            <person name="Kyrpides N."/>
            <person name="Ovchinnikova G."/>
            <person name="Zhao F."/>
            <person name="Li T."/>
            <person name="Liu Z."/>
            <person name="Overmann J."/>
            <person name="Bryant D.A."/>
            <person name="Richardson P."/>
        </authorList>
    </citation>
    <scope>NUCLEOTIDE SEQUENCE [LARGE SCALE GENOMIC DNA]</scope>
    <source>
        <strain evidence="5">DSM 245 / NBRC 103803 / 6330</strain>
    </source>
</reference>
<dbReference type="Gene3D" id="3.30.565.40">
    <property type="entry name" value="Fervidobacterium nodosum Rt17-B1 like"/>
    <property type="match status" value="1"/>
</dbReference>
<keyword evidence="1" id="KW-0732">Signal</keyword>
<dbReference type="InterPro" id="IPR037126">
    <property type="entry name" value="PdaC/RsiV-like_sf"/>
</dbReference>
<feature type="signal peptide" evidence="1">
    <location>
        <begin position="1"/>
        <end position="23"/>
    </location>
</feature>
<gene>
    <name evidence="4" type="ordered locus">Clim_0079</name>
</gene>
<dbReference type="InterPro" id="IPR025303">
    <property type="entry name" value="PdaC"/>
</dbReference>
<dbReference type="OrthoDB" id="594879at2"/>
<sequence precursor="true">MNNHNRVWFISLFLACIMFIVTACDSSNAKRLSGVPSGSGISADTLSFELQRIEKQDGKRNTAANDNEVYCRCTYPVFSGGKSAALVNGTLQTWIADSTEIAPGDVYTGDRSVGKLAANFLEEYERAKKEFGNIPGYQFDLNGSVLLNRKGVLTVSLATESYTGGAHGNYGTRFFVFDARSGKRLAVRNLFKAGFEDRLNRLIDSRYRQMKGLSQTDRLDGEKGQLFENFIRFNDNVALTPEGVTFFYNIYEIAAYVFGPAEITLSYSDVADILKPEFMGL</sequence>
<evidence type="ECO:0000259" key="3">
    <source>
        <dbReference type="Pfam" id="PF13739"/>
    </source>
</evidence>
<dbReference type="Proteomes" id="UP000008841">
    <property type="component" value="Chromosome"/>
</dbReference>
<proteinExistence type="predicted"/>
<evidence type="ECO:0000313" key="5">
    <source>
        <dbReference type="Proteomes" id="UP000008841"/>
    </source>
</evidence>
<dbReference type="PROSITE" id="PS51257">
    <property type="entry name" value="PROKAR_LIPOPROTEIN"/>
    <property type="match status" value="1"/>
</dbReference>
<dbReference type="Gene3D" id="3.90.640.20">
    <property type="entry name" value="Heat-shock cognate protein, ATPase"/>
    <property type="match status" value="1"/>
</dbReference>
<dbReference type="AlphaFoldDB" id="B3EE51"/>
<dbReference type="Pfam" id="PF11738">
    <property type="entry name" value="DUF3298"/>
    <property type="match status" value="1"/>
</dbReference>
<dbReference type="KEGG" id="cli:Clim_0079"/>
<feature type="domain" description="Deacetylase PdaC" evidence="3">
    <location>
        <begin position="65"/>
        <end position="170"/>
    </location>
</feature>
<dbReference type="EMBL" id="CP001097">
    <property type="protein sequence ID" value="ACD89185.1"/>
    <property type="molecule type" value="Genomic_DNA"/>
</dbReference>
<evidence type="ECO:0000256" key="1">
    <source>
        <dbReference type="SAM" id="SignalP"/>
    </source>
</evidence>
<evidence type="ECO:0000313" key="4">
    <source>
        <dbReference type="EMBL" id="ACD89185.1"/>
    </source>
</evidence>
<feature type="domain" description="DUF3298" evidence="2">
    <location>
        <begin position="189"/>
        <end position="268"/>
    </location>
</feature>
<feature type="chain" id="PRO_5002787771" description="DUF3298 domain-containing protein" evidence="1">
    <location>
        <begin position="24"/>
        <end position="281"/>
    </location>
</feature>